<dbReference type="KEGG" id="cbar:PATL70BA_1528"/>
<gene>
    <name evidence="1" type="ORF">PATL70BA_1528</name>
</gene>
<proteinExistence type="predicted"/>
<evidence type="ECO:0000313" key="2">
    <source>
        <dbReference type="Proteomes" id="UP000279029"/>
    </source>
</evidence>
<accession>A0A3P7PB60</accession>
<name>A0A3P7PB60_9FIRM</name>
<dbReference type="Proteomes" id="UP000279029">
    <property type="component" value="Chromosome"/>
</dbReference>
<dbReference type="EMBL" id="LR130778">
    <property type="protein sequence ID" value="VDN47413.1"/>
    <property type="molecule type" value="Genomic_DNA"/>
</dbReference>
<reference evidence="1 2" key="1">
    <citation type="submission" date="2018-09" db="EMBL/GenBank/DDBJ databases">
        <authorList>
            <person name="Postec A."/>
        </authorList>
    </citation>
    <scope>NUCLEOTIDE SEQUENCE [LARGE SCALE GENOMIC DNA]</scope>
    <source>
        <strain evidence="1">70B-A</strain>
    </source>
</reference>
<sequence>MTFPKSVLNKDIRLFIRMWIMTIIICDPFSMDSKDKEVLHAARTHFHVHYFTTVSRY</sequence>
<dbReference type="AlphaFoldDB" id="A0A3P7PB60"/>
<organism evidence="1 2">
    <name type="scientific">Petrocella atlantisensis</name>
    <dbReference type="NCBI Taxonomy" id="2173034"/>
    <lineage>
        <taxon>Bacteria</taxon>
        <taxon>Bacillati</taxon>
        <taxon>Bacillota</taxon>
        <taxon>Clostridia</taxon>
        <taxon>Lachnospirales</taxon>
        <taxon>Vallitaleaceae</taxon>
        <taxon>Petrocella</taxon>
    </lineage>
</organism>
<protein>
    <submittedName>
        <fullName evidence="1">Uncharacterized protein</fullName>
    </submittedName>
</protein>
<evidence type="ECO:0000313" key="1">
    <source>
        <dbReference type="EMBL" id="VDN47413.1"/>
    </source>
</evidence>
<keyword evidence="2" id="KW-1185">Reference proteome</keyword>